<comment type="caution">
    <text evidence="2">The sequence shown here is derived from an EMBL/GenBank/DDBJ whole genome shotgun (WGS) entry which is preliminary data.</text>
</comment>
<evidence type="ECO:0000256" key="1">
    <source>
        <dbReference type="SAM" id="MobiDB-lite"/>
    </source>
</evidence>
<evidence type="ECO:0000313" key="3">
    <source>
        <dbReference type="Proteomes" id="UP001066276"/>
    </source>
</evidence>
<feature type="region of interest" description="Disordered" evidence="1">
    <location>
        <begin position="22"/>
        <end position="48"/>
    </location>
</feature>
<keyword evidence="3" id="KW-1185">Reference proteome</keyword>
<dbReference type="AlphaFoldDB" id="A0AAV7V9D5"/>
<organism evidence="2 3">
    <name type="scientific">Pleurodeles waltl</name>
    <name type="common">Iberian ribbed newt</name>
    <dbReference type="NCBI Taxonomy" id="8319"/>
    <lineage>
        <taxon>Eukaryota</taxon>
        <taxon>Metazoa</taxon>
        <taxon>Chordata</taxon>
        <taxon>Craniata</taxon>
        <taxon>Vertebrata</taxon>
        <taxon>Euteleostomi</taxon>
        <taxon>Amphibia</taxon>
        <taxon>Batrachia</taxon>
        <taxon>Caudata</taxon>
        <taxon>Salamandroidea</taxon>
        <taxon>Salamandridae</taxon>
        <taxon>Pleurodelinae</taxon>
        <taxon>Pleurodeles</taxon>
    </lineage>
</organism>
<dbReference type="EMBL" id="JANPWB010000003">
    <property type="protein sequence ID" value="KAJ1197923.1"/>
    <property type="molecule type" value="Genomic_DNA"/>
</dbReference>
<accession>A0AAV7V9D5</accession>
<proteinExistence type="predicted"/>
<dbReference type="Proteomes" id="UP001066276">
    <property type="component" value="Chromosome 2_1"/>
</dbReference>
<reference evidence="2" key="1">
    <citation type="journal article" date="2022" name="bioRxiv">
        <title>Sequencing and chromosome-scale assembly of the giantPleurodeles waltlgenome.</title>
        <authorList>
            <person name="Brown T."/>
            <person name="Elewa A."/>
            <person name="Iarovenko S."/>
            <person name="Subramanian E."/>
            <person name="Araus A.J."/>
            <person name="Petzold A."/>
            <person name="Susuki M."/>
            <person name="Suzuki K.-i.T."/>
            <person name="Hayashi T."/>
            <person name="Toyoda A."/>
            <person name="Oliveira C."/>
            <person name="Osipova E."/>
            <person name="Leigh N.D."/>
            <person name="Simon A."/>
            <person name="Yun M.H."/>
        </authorList>
    </citation>
    <scope>NUCLEOTIDE SEQUENCE</scope>
    <source>
        <strain evidence="2">20211129_DDA</strain>
        <tissue evidence="2">Liver</tissue>
    </source>
</reference>
<evidence type="ECO:0000313" key="2">
    <source>
        <dbReference type="EMBL" id="KAJ1197923.1"/>
    </source>
</evidence>
<sequence length="82" mass="9108">MRVACRGFEEPRVELGRSWRGCRLDSHLPGAPQEPESSGVHSPLGGAPAEPAQVVQWLGGQPKQRLVAYQRLRRQVEGPKRL</sequence>
<name>A0AAV7V9D5_PLEWA</name>
<gene>
    <name evidence="2" type="ORF">NDU88_001767</name>
</gene>
<protein>
    <submittedName>
        <fullName evidence="2">Uncharacterized protein</fullName>
    </submittedName>
</protein>